<evidence type="ECO:0000313" key="4">
    <source>
        <dbReference type="Proteomes" id="UP001153620"/>
    </source>
</evidence>
<dbReference type="Pfam" id="PF22486">
    <property type="entry name" value="MATH_2"/>
    <property type="match status" value="1"/>
</dbReference>
<dbReference type="InterPro" id="IPR013083">
    <property type="entry name" value="Znf_RING/FYVE/PHD"/>
</dbReference>
<dbReference type="SUPFAM" id="SSF49599">
    <property type="entry name" value="TRAF domain-like"/>
    <property type="match status" value="1"/>
</dbReference>
<name>A0A9N9RW89_9DIPT</name>
<dbReference type="InterPro" id="IPR002083">
    <property type="entry name" value="MATH/TRAF_dom"/>
</dbReference>
<dbReference type="AlphaFoldDB" id="A0A9N9RW89"/>
<dbReference type="Proteomes" id="UP001153620">
    <property type="component" value="Chromosome 2"/>
</dbReference>
<reference evidence="3" key="2">
    <citation type="submission" date="2022-10" db="EMBL/GenBank/DDBJ databases">
        <authorList>
            <consortium name="ENA_rothamsted_submissions"/>
            <consortium name="culmorum"/>
            <person name="King R."/>
        </authorList>
    </citation>
    <scope>NUCLEOTIDE SEQUENCE</scope>
</reference>
<dbReference type="PANTHER" id="PTHR10131:SF138">
    <property type="entry name" value="RE66324P"/>
    <property type="match status" value="1"/>
</dbReference>
<accession>A0A9N9RW89</accession>
<organism evidence="3 4">
    <name type="scientific">Chironomus riparius</name>
    <dbReference type="NCBI Taxonomy" id="315576"/>
    <lineage>
        <taxon>Eukaryota</taxon>
        <taxon>Metazoa</taxon>
        <taxon>Ecdysozoa</taxon>
        <taxon>Arthropoda</taxon>
        <taxon>Hexapoda</taxon>
        <taxon>Insecta</taxon>
        <taxon>Pterygota</taxon>
        <taxon>Neoptera</taxon>
        <taxon>Endopterygota</taxon>
        <taxon>Diptera</taxon>
        <taxon>Nematocera</taxon>
        <taxon>Chironomoidea</taxon>
        <taxon>Chironomidae</taxon>
        <taxon>Chironominae</taxon>
        <taxon>Chironomus</taxon>
    </lineage>
</organism>
<dbReference type="Gene3D" id="2.60.210.10">
    <property type="entry name" value="Apoptosis, Tumor Necrosis Factor Receptor Associated Protein 2, Chain A"/>
    <property type="match status" value="1"/>
</dbReference>
<dbReference type="EMBL" id="OU895878">
    <property type="protein sequence ID" value="CAG9803705.1"/>
    <property type="molecule type" value="Genomic_DNA"/>
</dbReference>
<reference evidence="3" key="1">
    <citation type="submission" date="2022-01" db="EMBL/GenBank/DDBJ databases">
        <authorList>
            <person name="King R."/>
        </authorList>
    </citation>
    <scope>NUCLEOTIDE SEQUENCE</scope>
</reference>
<sequence length="509" mass="59462">MDTKITFQKTSCYFCSEWLDDKTVKGHLLTCGQVLEKCPYNCLSYIQRKNMDNHVKNCVKRDEKSVLVQNVADDIQNERLMSIEENLTFLRKSLNEEIRMRHDLIVELGHLKKRNQITDEWTSKVSEVLNLLQKRIEEEKECRQLEIKDFHGVIDNLLKQFQEIKGFRKDMARTLGSIETKIVSKTNLDTNAAYEDDVPEWKTTCKRLENELERLRFQSSDDINDCVKYISAINDKMNQIEMLQQNQHNITDDGLMHSLSRLDKIETELTATSGLLSNVNDRTVKTDYNVKQLLNTVNEIEDKSDKVVKQVDIYKELVYETKQSLADLEEHLRVQRQFNMITNIRGHLIWRINHYERKLNDAKESEVPLKSPLFSNKHYGYSLRLDVYLNGIGTWKNRNLIACLTVVNGDYDTLLPWPCKLKADIILREQPENLNDATDITKLVITKKRNDRLEYQNQFIHIPHQVINSGAYIRNDSIVLEVKILKTFDSYNGFKPDTPNSGTPTTQII</sequence>
<dbReference type="OrthoDB" id="1737200at2759"/>
<feature type="coiled-coil region" evidence="1">
    <location>
        <begin position="191"/>
        <end position="218"/>
    </location>
</feature>
<gene>
    <name evidence="3" type="ORF">CHIRRI_LOCUS6602</name>
</gene>
<keyword evidence="4" id="KW-1185">Reference proteome</keyword>
<protein>
    <recommendedName>
        <fullName evidence="2">MATH domain-containing protein</fullName>
    </recommendedName>
</protein>
<dbReference type="Gene3D" id="3.30.40.10">
    <property type="entry name" value="Zinc/RING finger domain, C3HC4 (zinc finger)"/>
    <property type="match status" value="1"/>
</dbReference>
<keyword evidence="1" id="KW-0175">Coiled coil</keyword>
<evidence type="ECO:0000256" key="1">
    <source>
        <dbReference type="SAM" id="Coils"/>
    </source>
</evidence>
<evidence type="ECO:0000259" key="2">
    <source>
        <dbReference type="Pfam" id="PF22486"/>
    </source>
</evidence>
<dbReference type="InterPro" id="IPR008974">
    <property type="entry name" value="TRAF-like"/>
</dbReference>
<feature type="domain" description="MATH" evidence="2">
    <location>
        <begin position="347"/>
        <end position="484"/>
    </location>
</feature>
<evidence type="ECO:0000313" key="3">
    <source>
        <dbReference type="EMBL" id="CAG9803705.1"/>
    </source>
</evidence>
<dbReference type="PANTHER" id="PTHR10131">
    <property type="entry name" value="TNF RECEPTOR ASSOCIATED FACTOR"/>
    <property type="match status" value="1"/>
</dbReference>
<proteinExistence type="predicted"/>